<reference evidence="1" key="1">
    <citation type="submission" date="2022-04" db="EMBL/GenBank/DDBJ databases">
        <title>Roseibium sp. CAU 1639 isolated from mud.</title>
        <authorList>
            <person name="Kim W."/>
        </authorList>
    </citation>
    <scope>NUCLEOTIDE SEQUENCE</scope>
    <source>
        <strain evidence="1">CAU 1639</strain>
    </source>
</reference>
<name>A0ABT0H291_9HYPH</name>
<evidence type="ECO:0000313" key="1">
    <source>
        <dbReference type="EMBL" id="MCK7615205.1"/>
    </source>
</evidence>
<sequence length="80" mass="8471">MTRLGSRQLELLRSVGTTSAVISGAALADTRARCRKLVALGLMHEPAPGLATITPDGLRALADAVDAGRISLFERKKDQN</sequence>
<dbReference type="RefSeq" id="WP_248158272.1">
    <property type="nucleotide sequence ID" value="NZ_JALNMJ010000022.1"/>
</dbReference>
<protein>
    <recommendedName>
        <fullName evidence="3">Transcriptional regulator</fullName>
    </recommendedName>
</protein>
<organism evidence="1 2">
    <name type="scientific">Roseibium sediminicola</name>
    <dbReference type="NCBI Taxonomy" id="2933272"/>
    <lineage>
        <taxon>Bacteria</taxon>
        <taxon>Pseudomonadati</taxon>
        <taxon>Pseudomonadota</taxon>
        <taxon>Alphaproteobacteria</taxon>
        <taxon>Hyphomicrobiales</taxon>
        <taxon>Stappiaceae</taxon>
        <taxon>Roseibium</taxon>
    </lineage>
</organism>
<dbReference type="EMBL" id="JALNMJ010000022">
    <property type="protein sequence ID" value="MCK7615205.1"/>
    <property type="molecule type" value="Genomic_DNA"/>
</dbReference>
<dbReference type="Proteomes" id="UP001431221">
    <property type="component" value="Unassembled WGS sequence"/>
</dbReference>
<proteinExistence type="predicted"/>
<comment type="caution">
    <text evidence="1">The sequence shown here is derived from an EMBL/GenBank/DDBJ whole genome shotgun (WGS) entry which is preliminary data.</text>
</comment>
<keyword evidence="2" id="KW-1185">Reference proteome</keyword>
<evidence type="ECO:0000313" key="2">
    <source>
        <dbReference type="Proteomes" id="UP001431221"/>
    </source>
</evidence>
<gene>
    <name evidence="1" type="ORF">M0H32_23820</name>
</gene>
<evidence type="ECO:0008006" key="3">
    <source>
        <dbReference type="Google" id="ProtNLM"/>
    </source>
</evidence>
<accession>A0ABT0H291</accession>